<reference evidence="3" key="1">
    <citation type="journal article" date="2017" name="Nat. Ecol. Evol.">
        <title>Genome expansion and lineage-specific genetic innovations in the forest pathogenic fungi Armillaria.</title>
        <authorList>
            <person name="Sipos G."/>
            <person name="Prasanna A.N."/>
            <person name="Walter M.C."/>
            <person name="O'Connor E."/>
            <person name="Balint B."/>
            <person name="Krizsan K."/>
            <person name="Kiss B."/>
            <person name="Hess J."/>
            <person name="Varga T."/>
            <person name="Slot J."/>
            <person name="Riley R."/>
            <person name="Boka B."/>
            <person name="Rigling D."/>
            <person name="Barry K."/>
            <person name="Lee J."/>
            <person name="Mihaltcheva S."/>
            <person name="LaButti K."/>
            <person name="Lipzen A."/>
            <person name="Waldron R."/>
            <person name="Moloney N.M."/>
            <person name="Sperisen C."/>
            <person name="Kredics L."/>
            <person name="Vagvoelgyi C."/>
            <person name="Patrignani A."/>
            <person name="Fitzpatrick D."/>
            <person name="Nagy I."/>
            <person name="Doyle S."/>
            <person name="Anderson J.B."/>
            <person name="Grigoriev I.V."/>
            <person name="Gueldener U."/>
            <person name="Muensterkoetter M."/>
            <person name="Nagy L.G."/>
        </authorList>
    </citation>
    <scope>NUCLEOTIDE SEQUENCE [LARGE SCALE GENOMIC DNA]</scope>
    <source>
        <strain evidence="3">C18/9</strain>
    </source>
</reference>
<dbReference type="Proteomes" id="UP000219338">
    <property type="component" value="Unassembled WGS sequence"/>
</dbReference>
<accession>A0A284QPA6</accession>
<name>A0A284QPA6_ARMOS</name>
<gene>
    <name evidence="2" type="ORF">ARMOST_01559</name>
</gene>
<evidence type="ECO:0000313" key="2">
    <source>
        <dbReference type="EMBL" id="SJK98295.1"/>
    </source>
</evidence>
<dbReference type="EMBL" id="FUEG01000001">
    <property type="protein sequence ID" value="SJK98295.1"/>
    <property type="molecule type" value="Genomic_DNA"/>
</dbReference>
<sequence length="97" mass="10983">MTRVTFLVNSRLADFRFDQTKRALGDKDGRKIQCSTRYKFSLCSSFLRHCVQARSLPSQYSACRAISPRHHDFNPCETARRSSAMSGDSSTSAFDPI</sequence>
<feature type="compositionally biased region" description="Low complexity" evidence="1">
    <location>
        <begin position="82"/>
        <end position="97"/>
    </location>
</feature>
<feature type="compositionally biased region" description="Basic and acidic residues" evidence="1">
    <location>
        <begin position="69"/>
        <end position="80"/>
    </location>
</feature>
<evidence type="ECO:0000256" key="1">
    <source>
        <dbReference type="SAM" id="MobiDB-lite"/>
    </source>
</evidence>
<dbReference type="AlphaFoldDB" id="A0A284QPA6"/>
<protein>
    <submittedName>
        <fullName evidence="2">Uncharacterized protein</fullName>
    </submittedName>
</protein>
<proteinExistence type="predicted"/>
<evidence type="ECO:0000313" key="3">
    <source>
        <dbReference type="Proteomes" id="UP000219338"/>
    </source>
</evidence>
<feature type="region of interest" description="Disordered" evidence="1">
    <location>
        <begin position="69"/>
        <end position="97"/>
    </location>
</feature>
<organism evidence="2 3">
    <name type="scientific">Armillaria ostoyae</name>
    <name type="common">Armillaria root rot fungus</name>
    <dbReference type="NCBI Taxonomy" id="47428"/>
    <lineage>
        <taxon>Eukaryota</taxon>
        <taxon>Fungi</taxon>
        <taxon>Dikarya</taxon>
        <taxon>Basidiomycota</taxon>
        <taxon>Agaricomycotina</taxon>
        <taxon>Agaricomycetes</taxon>
        <taxon>Agaricomycetidae</taxon>
        <taxon>Agaricales</taxon>
        <taxon>Marasmiineae</taxon>
        <taxon>Physalacriaceae</taxon>
        <taxon>Armillaria</taxon>
    </lineage>
</organism>
<keyword evidence="3" id="KW-1185">Reference proteome</keyword>